<dbReference type="InterPro" id="IPR050172">
    <property type="entry name" value="SsuD_RutA_monooxygenase"/>
</dbReference>
<evidence type="ECO:0000256" key="4">
    <source>
        <dbReference type="ARBA" id="ARBA00023033"/>
    </source>
</evidence>
<feature type="domain" description="Luciferase-like" evidence="5">
    <location>
        <begin position="2"/>
        <end position="316"/>
    </location>
</feature>
<keyword evidence="2" id="KW-0288">FMN</keyword>
<evidence type="ECO:0000256" key="2">
    <source>
        <dbReference type="ARBA" id="ARBA00022643"/>
    </source>
</evidence>
<dbReference type="GO" id="GO:0046306">
    <property type="term" value="P:alkanesulfonate catabolic process"/>
    <property type="evidence" value="ECO:0007669"/>
    <property type="project" value="TreeGrafter"/>
</dbReference>
<gene>
    <name evidence="6" type="ORF">SAMN05216389_10819</name>
</gene>
<dbReference type="PANTHER" id="PTHR42847:SF4">
    <property type="entry name" value="ALKANESULFONATE MONOOXYGENASE-RELATED"/>
    <property type="match status" value="1"/>
</dbReference>
<dbReference type="STRING" id="930131.SAMN05216389_10819"/>
<name>A0A1I0D590_9BACI</name>
<keyword evidence="4 6" id="KW-0503">Monooxygenase</keyword>
<dbReference type="EMBL" id="FOHE01000008">
    <property type="protein sequence ID" value="SET27389.1"/>
    <property type="molecule type" value="Genomic_DNA"/>
</dbReference>
<dbReference type="AlphaFoldDB" id="A0A1I0D590"/>
<sequence>MRYGFWLPIFGGWLRNVEDEGMPPTFDYAKEVIQNAEKWGYDTTLIAELYLNDIKGPDQDSLEAWSTAAALAAVTEKIEIMTAVRPVFHNPAVTAKMAANIDHISNGRFTLNVVSGWWEGEAKQYGGDFTAHDERYDRTNEFLEVVKGLWTNEKFSYDGKFYQIENTVLSPKPIQRPNPVLYAGGESEKGKQVITSHCDAYVMHGGTVEEVGTKIQDMKDRRIKSEKEPLQSFGMAAYVICRDTEEEAQEELKRITTVKDKRGYAGFKDFTSKSELEQQIQLQDYSVSNRGLRPNLVGTPEQIAKKILAYEQVGVDLLLLQCSPQLEELERVSKQVMPKVEELREQLTNI</sequence>
<keyword evidence="7" id="KW-1185">Reference proteome</keyword>
<proteinExistence type="predicted"/>
<reference evidence="6 7" key="1">
    <citation type="submission" date="2016-10" db="EMBL/GenBank/DDBJ databases">
        <authorList>
            <person name="de Groot N.N."/>
        </authorList>
    </citation>
    <scope>NUCLEOTIDE SEQUENCE [LARGE SCALE GENOMIC DNA]</scope>
    <source>
        <strain evidence="6 7">IBRC-M 10780</strain>
    </source>
</reference>
<evidence type="ECO:0000313" key="6">
    <source>
        <dbReference type="EMBL" id="SET27389.1"/>
    </source>
</evidence>
<dbReference type="InterPro" id="IPR011251">
    <property type="entry name" value="Luciferase-like_dom"/>
</dbReference>
<dbReference type="Pfam" id="PF00296">
    <property type="entry name" value="Bac_luciferase"/>
    <property type="match status" value="1"/>
</dbReference>
<dbReference type="RefSeq" id="WP_090869381.1">
    <property type="nucleotide sequence ID" value="NZ_FOHE01000008.1"/>
</dbReference>
<dbReference type="Gene3D" id="3.20.20.30">
    <property type="entry name" value="Luciferase-like domain"/>
    <property type="match status" value="1"/>
</dbReference>
<protein>
    <submittedName>
        <fullName evidence="6">FMNH2-dependent dimethyl sulfone monooxygenase</fullName>
    </submittedName>
</protein>
<dbReference type="Proteomes" id="UP000198618">
    <property type="component" value="Unassembled WGS sequence"/>
</dbReference>
<evidence type="ECO:0000259" key="5">
    <source>
        <dbReference type="Pfam" id="PF00296"/>
    </source>
</evidence>
<dbReference type="OrthoDB" id="9814695at2"/>
<dbReference type="GO" id="GO:0008726">
    <property type="term" value="F:alkanesulfonate monooxygenase activity"/>
    <property type="evidence" value="ECO:0007669"/>
    <property type="project" value="TreeGrafter"/>
</dbReference>
<evidence type="ECO:0000256" key="1">
    <source>
        <dbReference type="ARBA" id="ARBA00022630"/>
    </source>
</evidence>
<keyword evidence="1" id="KW-0285">Flavoprotein</keyword>
<dbReference type="InterPro" id="IPR036661">
    <property type="entry name" value="Luciferase-like_sf"/>
</dbReference>
<accession>A0A1I0D590</accession>
<dbReference type="PANTHER" id="PTHR42847">
    <property type="entry name" value="ALKANESULFONATE MONOOXYGENASE"/>
    <property type="match status" value="1"/>
</dbReference>
<dbReference type="SUPFAM" id="SSF51679">
    <property type="entry name" value="Bacterial luciferase-like"/>
    <property type="match status" value="1"/>
</dbReference>
<keyword evidence="3" id="KW-0560">Oxidoreductase</keyword>
<organism evidence="6 7">
    <name type="scientific">Oceanobacillus limi</name>
    <dbReference type="NCBI Taxonomy" id="930131"/>
    <lineage>
        <taxon>Bacteria</taxon>
        <taxon>Bacillati</taxon>
        <taxon>Bacillota</taxon>
        <taxon>Bacilli</taxon>
        <taxon>Bacillales</taxon>
        <taxon>Bacillaceae</taxon>
        <taxon>Oceanobacillus</taxon>
    </lineage>
</organism>
<evidence type="ECO:0000313" key="7">
    <source>
        <dbReference type="Proteomes" id="UP000198618"/>
    </source>
</evidence>
<dbReference type="CDD" id="cd01094">
    <property type="entry name" value="Alkanesulfonate_monoxygenase"/>
    <property type="match status" value="1"/>
</dbReference>
<evidence type="ECO:0000256" key="3">
    <source>
        <dbReference type="ARBA" id="ARBA00023002"/>
    </source>
</evidence>